<sequence length="559" mass="61482">MAKPMQDPLSSLAFADVEDDLEEEVPIDDEPSVVKEGPLSSSAPLGDGEQGHSASFPDTYATREAHHDDTTRVDTLASYGQLVGPPSYDDSVLFERNESQGEHASGSSASSRPPLKISVTDPVKKAEPGFLGVQGGYVTYRVSTTTSLPTFSRPDVSVRRRFRDFVALADLLKVTHRGYFIPPRPEKNPVEGQRAQQEFVEQRRAALQHYLEQLAAHPVISRSEELKAFLEIEGALGDSYQWRQLHPMQGSVLEGIARLPKQLLGQEGTIAAPAEAAQSTKNTSDLLRRWKEYATSFKDGLKAEPPAMGDAEVGLRNEKIKIDDFQDKVMTASRKAEKMVKEFEELGNALGDLGLAFIKIAKYEDEEGARTGSYTDSSSASKAISADTRRIGMSSVRLSRLTRQATASFATELSPIHDHLALTPAVGKALREREQALLTLHALEAELRRKRRGIGSLEQEGSQVFGGDKGKTRRVANLQSDVAALEAAIEAARAEYDRVIERNLKEMQRWAADRGRDFATMLNQFAGMEVAFHERCRDVWLEVAEQFEEGSGSPGPAQG</sequence>
<dbReference type="PANTHER" id="PTHR46757">
    <property type="entry name" value="SORTING NEXIN-RELATED"/>
    <property type="match status" value="1"/>
</dbReference>
<evidence type="ECO:0000256" key="2">
    <source>
        <dbReference type="SAM" id="MobiDB-lite"/>
    </source>
</evidence>
<accession>A0ABR2Z1G5</accession>
<feature type="region of interest" description="Disordered" evidence="2">
    <location>
        <begin position="1"/>
        <end position="68"/>
    </location>
</feature>
<evidence type="ECO:0000259" key="3">
    <source>
        <dbReference type="PROSITE" id="PS50195"/>
    </source>
</evidence>
<name>A0ABR2Z1G5_9CHLO</name>
<dbReference type="InterPro" id="IPR044279">
    <property type="entry name" value="SNX2A/B"/>
</dbReference>
<dbReference type="InterPro" id="IPR027267">
    <property type="entry name" value="AH/BAR_dom_sf"/>
</dbReference>
<dbReference type="PANTHER" id="PTHR46757:SF2">
    <property type="entry name" value="OS05G0346100 PROTEIN"/>
    <property type="match status" value="1"/>
</dbReference>
<dbReference type="EMBL" id="JALJOT010000002">
    <property type="protein sequence ID" value="KAK9917801.1"/>
    <property type="molecule type" value="Genomic_DNA"/>
</dbReference>
<dbReference type="InterPro" id="IPR001683">
    <property type="entry name" value="PX_dom"/>
</dbReference>
<dbReference type="Proteomes" id="UP001491310">
    <property type="component" value="Unassembled WGS sequence"/>
</dbReference>
<proteinExistence type="predicted"/>
<dbReference type="PROSITE" id="PS50195">
    <property type="entry name" value="PX"/>
    <property type="match status" value="1"/>
</dbReference>
<dbReference type="CDD" id="cd07596">
    <property type="entry name" value="BAR_SNX"/>
    <property type="match status" value="1"/>
</dbReference>
<organism evidence="4 5">
    <name type="scientific">Coccomyxa subellipsoidea</name>
    <dbReference type="NCBI Taxonomy" id="248742"/>
    <lineage>
        <taxon>Eukaryota</taxon>
        <taxon>Viridiplantae</taxon>
        <taxon>Chlorophyta</taxon>
        <taxon>core chlorophytes</taxon>
        <taxon>Trebouxiophyceae</taxon>
        <taxon>Trebouxiophyceae incertae sedis</taxon>
        <taxon>Coccomyxaceae</taxon>
        <taxon>Coccomyxa</taxon>
    </lineage>
</organism>
<dbReference type="Pfam" id="PF09325">
    <property type="entry name" value="Vps5"/>
    <property type="match status" value="1"/>
</dbReference>
<dbReference type="InterPro" id="IPR015404">
    <property type="entry name" value="Vps5_C"/>
</dbReference>
<dbReference type="Gene3D" id="1.20.1270.60">
    <property type="entry name" value="Arfaptin homology (AH) domain/BAR domain"/>
    <property type="match status" value="1"/>
</dbReference>
<comment type="caution">
    <text evidence="4">The sequence shown here is derived from an EMBL/GenBank/DDBJ whole genome shotgun (WGS) entry which is preliminary data.</text>
</comment>
<feature type="region of interest" description="Disordered" evidence="2">
    <location>
        <begin position="97"/>
        <end position="116"/>
    </location>
</feature>
<keyword evidence="5" id="KW-1185">Reference proteome</keyword>
<dbReference type="Pfam" id="PF00787">
    <property type="entry name" value="PX"/>
    <property type="match status" value="1"/>
</dbReference>
<feature type="compositionally biased region" description="Acidic residues" evidence="2">
    <location>
        <begin position="16"/>
        <end position="31"/>
    </location>
</feature>
<reference evidence="4 5" key="1">
    <citation type="journal article" date="2024" name="Nat. Commun.">
        <title>Phylogenomics reveals the evolutionary origins of lichenization in chlorophyte algae.</title>
        <authorList>
            <person name="Puginier C."/>
            <person name="Libourel C."/>
            <person name="Otte J."/>
            <person name="Skaloud P."/>
            <person name="Haon M."/>
            <person name="Grisel S."/>
            <person name="Petersen M."/>
            <person name="Berrin J.G."/>
            <person name="Delaux P.M."/>
            <person name="Dal Grande F."/>
            <person name="Keller J."/>
        </authorList>
    </citation>
    <scope>NUCLEOTIDE SEQUENCE [LARGE SCALE GENOMIC DNA]</scope>
    <source>
        <strain evidence="4 5">SAG 216-7</strain>
    </source>
</reference>
<keyword evidence="1" id="KW-0175">Coiled coil</keyword>
<dbReference type="InterPro" id="IPR036871">
    <property type="entry name" value="PX_dom_sf"/>
</dbReference>
<dbReference type="SUPFAM" id="SSF103657">
    <property type="entry name" value="BAR/IMD domain-like"/>
    <property type="match status" value="1"/>
</dbReference>
<evidence type="ECO:0000313" key="4">
    <source>
        <dbReference type="EMBL" id="KAK9917801.1"/>
    </source>
</evidence>
<feature type="coiled-coil region" evidence="1">
    <location>
        <begin position="426"/>
        <end position="502"/>
    </location>
</feature>
<protein>
    <recommendedName>
        <fullName evidence="3">PX domain-containing protein</fullName>
    </recommendedName>
</protein>
<dbReference type="SUPFAM" id="SSF64268">
    <property type="entry name" value="PX domain"/>
    <property type="match status" value="1"/>
</dbReference>
<evidence type="ECO:0000313" key="5">
    <source>
        <dbReference type="Proteomes" id="UP001491310"/>
    </source>
</evidence>
<evidence type="ECO:0000256" key="1">
    <source>
        <dbReference type="SAM" id="Coils"/>
    </source>
</evidence>
<gene>
    <name evidence="4" type="ORF">WJX75_008441</name>
</gene>
<dbReference type="Gene3D" id="3.30.1520.10">
    <property type="entry name" value="Phox-like domain"/>
    <property type="match status" value="1"/>
</dbReference>
<dbReference type="SMART" id="SM00312">
    <property type="entry name" value="PX"/>
    <property type="match status" value="1"/>
</dbReference>
<feature type="domain" description="PX" evidence="3">
    <location>
        <begin position="118"/>
        <end position="237"/>
    </location>
</feature>